<evidence type="ECO:0000256" key="10">
    <source>
        <dbReference type="SAM" id="Coils"/>
    </source>
</evidence>
<name>A0ABV0JK57_9CYAN</name>
<feature type="domain" description="PAS" evidence="13">
    <location>
        <begin position="183"/>
        <end position="234"/>
    </location>
</feature>
<dbReference type="Pfam" id="PF08448">
    <property type="entry name" value="PAS_4"/>
    <property type="match status" value="1"/>
</dbReference>
<evidence type="ECO:0000256" key="2">
    <source>
        <dbReference type="ARBA" id="ARBA00012438"/>
    </source>
</evidence>
<dbReference type="InterPro" id="IPR036097">
    <property type="entry name" value="HisK_dim/P_sf"/>
</dbReference>
<dbReference type="Pfam" id="PF08447">
    <property type="entry name" value="PAS_3"/>
    <property type="match status" value="1"/>
</dbReference>
<dbReference type="PANTHER" id="PTHR43065:SF46">
    <property type="entry name" value="C4-DICARBOXYLATE TRANSPORT SENSOR PROTEIN DCTB"/>
    <property type="match status" value="1"/>
</dbReference>
<keyword evidence="10" id="KW-0175">Coiled coil</keyword>
<keyword evidence="8" id="KW-0902">Two-component regulatory system</keyword>
<evidence type="ECO:0000259" key="14">
    <source>
        <dbReference type="PROSITE" id="PS50113"/>
    </source>
</evidence>
<feature type="coiled-coil region" evidence="10">
    <location>
        <begin position="428"/>
        <end position="466"/>
    </location>
</feature>
<feature type="domain" description="PAC" evidence="14">
    <location>
        <begin position="766"/>
        <end position="818"/>
    </location>
</feature>
<dbReference type="PROSITE" id="PS50110">
    <property type="entry name" value="RESPONSE_REGULATORY"/>
    <property type="match status" value="1"/>
</dbReference>
<reference evidence="15 16" key="1">
    <citation type="submission" date="2022-04" db="EMBL/GenBank/DDBJ databases">
        <title>Positive selection, recombination, and allopatry shape intraspecific diversity of widespread and dominant cyanobacteria.</title>
        <authorList>
            <person name="Wei J."/>
            <person name="Shu W."/>
            <person name="Hu C."/>
        </authorList>
    </citation>
    <scope>NUCLEOTIDE SEQUENCE [LARGE SCALE GENOMIC DNA]</scope>
    <source>
        <strain evidence="15 16">GB2-A5</strain>
    </source>
</reference>
<dbReference type="SUPFAM" id="SSF52172">
    <property type="entry name" value="CheY-like"/>
    <property type="match status" value="1"/>
</dbReference>
<evidence type="ECO:0000313" key="15">
    <source>
        <dbReference type="EMBL" id="MEP0863822.1"/>
    </source>
</evidence>
<evidence type="ECO:0000313" key="16">
    <source>
        <dbReference type="Proteomes" id="UP001442494"/>
    </source>
</evidence>
<dbReference type="Gene3D" id="3.30.450.40">
    <property type="match status" value="1"/>
</dbReference>
<accession>A0ABV0JK57</accession>
<evidence type="ECO:0000259" key="13">
    <source>
        <dbReference type="PROSITE" id="PS50112"/>
    </source>
</evidence>
<dbReference type="NCBIfam" id="TIGR00229">
    <property type="entry name" value="sensory_box"/>
    <property type="match status" value="5"/>
</dbReference>
<dbReference type="Gene3D" id="3.30.450.20">
    <property type="entry name" value="PAS domain"/>
    <property type="match status" value="5"/>
</dbReference>
<dbReference type="SUPFAM" id="SSF47384">
    <property type="entry name" value="Homodimeric domain of signal transducing histidine kinase"/>
    <property type="match status" value="1"/>
</dbReference>
<dbReference type="InterPro" id="IPR005467">
    <property type="entry name" value="His_kinase_dom"/>
</dbReference>
<dbReference type="SUPFAM" id="SSF55874">
    <property type="entry name" value="ATPase domain of HSP90 chaperone/DNA topoisomerase II/histidine kinase"/>
    <property type="match status" value="1"/>
</dbReference>
<keyword evidence="5" id="KW-0547">Nucleotide-binding</keyword>
<feature type="domain" description="PAS" evidence="13">
    <location>
        <begin position="694"/>
        <end position="764"/>
    </location>
</feature>
<dbReference type="SUPFAM" id="SSF55781">
    <property type="entry name" value="GAF domain-like"/>
    <property type="match status" value="1"/>
</dbReference>
<dbReference type="InterPro" id="IPR003594">
    <property type="entry name" value="HATPase_dom"/>
</dbReference>
<dbReference type="PRINTS" id="PR00344">
    <property type="entry name" value="BCTRLSENSOR"/>
</dbReference>
<dbReference type="SMART" id="SM00086">
    <property type="entry name" value="PAC"/>
    <property type="match status" value="4"/>
</dbReference>
<evidence type="ECO:0000256" key="5">
    <source>
        <dbReference type="ARBA" id="ARBA00022741"/>
    </source>
</evidence>
<gene>
    <name evidence="15" type="ORF">NDI37_05000</name>
</gene>
<organism evidence="15 16">
    <name type="scientific">Funiculus sociatus GB2-A5</name>
    <dbReference type="NCBI Taxonomy" id="2933946"/>
    <lineage>
        <taxon>Bacteria</taxon>
        <taxon>Bacillati</taxon>
        <taxon>Cyanobacteriota</taxon>
        <taxon>Cyanophyceae</taxon>
        <taxon>Coleofasciculales</taxon>
        <taxon>Coleofasciculaceae</taxon>
        <taxon>Funiculus</taxon>
    </lineage>
</organism>
<dbReference type="PROSITE" id="PS50113">
    <property type="entry name" value="PAC"/>
    <property type="match status" value="4"/>
</dbReference>
<feature type="domain" description="Histidine kinase" evidence="11">
    <location>
        <begin position="831"/>
        <end position="1054"/>
    </location>
</feature>
<dbReference type="PANTHER" id="PTHR43065">
    <property type="entry name" value="SENSOR HISTIDINE KINASE"/>
    <property type="match status" value="1"/>
</dbReference>
<dbReference type="SMART" id="SM00091">
    <property type="entry name" value="PAS"/>
    <property type="match status" value="5"/>
</dbReference>
<feature type="domain" description="Response regulatory" evidence="12">
    <location>
        <begin position="1075"/>
        <end position="1191"/>
    </location>
</feature>
<dbReference type="EC" id="2.7.13.3" evidence="2"/>
<dbReference type="Gene3D" id="1.10.287.130">
    <property type="match status" value="1"/>
</dbReference>
<evidence type="ECO:0000256" key="4">
    <source>
        <dbReference type="ARBA" id="ARBA00022679"/>
    </source>
</evidence>
<dbReference type="InterPro" id="IPR003018">
    <property type="entry name" value="GAF"/>
</dbReference>
<dbReference type="PROSITE" id="PS50112">
    <property type="entry name" value="PAS"/>
    <property type="match status" value="5"/>
</dbReference>
<dbReference type="InterPro" id="IPR003661">
    <property type="entry name" value="HisK_dim/P_dom"/>
</dbReference>
<dbReference type="SUPFAM" id="SSF55785">
    <property type="entry name" value="PYP-like sensor domain (PAS domain)"/>
    <property type="match status" value="5"/>
</dbReference>
<dbReference type="SMART" id="SM00387">
    <property type="entry name" value="HATPase_c"/>
    <property type="match status" value="1"/>
</dbReference>
<dbReference type="Pfam" id="PF00989">
    <property type="entry name" value="PAS"/>
    <property type="match status" value="1"/>
</dbReference>
<feature type="domain" description="PAS" evidence="13">
    <location>
        <begin position="569"/>
        <end position="641"/>
    </location>
</feature>
<dbReference type="Gene3D" id="3.40.50.2300">
    <property type="match status" value="1"/>
</dbReference>
<evidence type="ECO:0000256" key="3">
    <source>
        <dbReference type="ARBA" id="ARBA00022553"/>
    </source>
</evidence>
<evidence type="ECO:0000259" key="11">
    <source>
        <dbReference type="PROSITE" id="PS50109"/>
    </source>
</evidence>
<dbReference type="EMBL" id="JAMPKK010000007">
    <property type="protein sequence ID" value="MEP0863822.1"/>
    <property type="molecule type" value="Genomic_DNA"/>
</dbReference>
<dbReference type="Pfam" id="PF02518">
    <property type="entry name" value="HATPase_c"/>
    <property type="match status" value="1"/>
</dbReference>
<keyword evidence="16" id="KW-1185">Reference proteome</keyword>
<dbReference type="SMART" id="SM00448">
    <property type="entry name" value="REC"/>
    <property type="match status" value="1"/>
</dbReference>
<dbReference type="CDD" id="cd17546">
    <property type="entry name" value="REC_hyHK_CKI1_RcsC-like"/>
    <property type="match status" value="1"/>
</dbReference>
<dbReference type="InterPro" id="IPR001610">
    <property type="entry name" value="PAC"/>
</dbReference>
<dbReference type="InterPro" id="IPR013767">
    <property type="entry name" value="PAS_fold"/>
</dbReference>
<feature type="domain" description="PAC" evidence="14">
    <location>
        <begin position="254"/>
        <end position="305"/>
    </location>
</feature>
<sequence length="1192" mass="134841">MNNILPKNEAARLEAIRQYQILDTDPEAAFDDLTQITAQICGTPIALINLFDENRQWFKSKVGLDISQVLRDIDLSPACINKGDVLIIPDTLADEQFATHPVVNSSPHIRFYAGAPLITPEGQTIGVLCVVDTVPRQLSSQQVEALKALSRQVVSQLELRRNLAEEKHHIARAKTLEAKLSTREKDLFDFLENGVVGLHWVGADGEILWVNQAELDLLGYSWEEYVGQNIANFYADKEVIEDLLQRLKAKKTLHDYEARLLCKDGSIKYVLIDSNVLWENDKFIHTRCFTRDITERKVTEEALKAAADENLRLARAVAFVSDGIVITDPNQADNPIIYTNPAFTRMTGYQPEEALGHNCRFLQGEGTDKDAIALIRNAIAQRREVKTTILNYCKDGKPFWNEVKISPVFSDKDDLLYFVGIQTDITDRIAAEQERIQLLNRQQEARAEAEAERNRTKNILESITDAFYTLDKEWRFTYFNRQAEQILHKAAAEVLGCNIWDKFPESVGSVFFHQYHKVITEQVAVEFEEFYQPLNTWLEVHAYPSKEGLSVYFNDITERKRVEKALKESEERWQLALRGNNDGIWDWNVKTNEVFLSARWKEMLGYEESEIANHIDEWRKRVHPDDIALMTQLIEDHFAKKTPFYISEHRLLCKDGTYKWVLDRGQALWDEEGNPARMAGSHTDITERKQSEQKIRQQAALLDVATDAILVRDLNNKILFWNKGAEAVYGWKAEEAIGKNAEYLLYKYPSNQLLEAQNIALEKGEWQGELHKVTKNGKEVIVASRWTLVRDEEDKTKSILTVDTDITQKKKLETQFLRAQRMESIGTLAGGIAHDLNNVLTPILASIQILEMVLPDERSQRILTLLETNAKRGAELIKQVLSFARGVEGERMMLQVGHLIYEIEKIAKQTFPKSIEISTDVSMIDLWPVSGDATQLHQVLMNLCVNARDAMPNGGSLSITAENLFIDENYARMNIDAQVGAYIVITVVDSGMGIPGEILDRIFEPFFTTKELGKGTGLGLSTVVGIIKGHGGFINVYSEVGKGTQFKVYLPAIETTETDQENEERQELPTGNGELILVVDDEESICEVTKTSLESYGYRVLTASDGIEAIALYAQHRLEISAVLIDMMMPSMDGPTTIRALQKINPLLKIIAVSGLVSNHKLAASIGSNIKTFLSKPFTAEELLKALHEILN</sequence>
<dbReference type="InterPro" id="IPR036890">
    <property type="entry name" value="HATPase_C_sf"/>
</dbReference>
<comment type="caution">
    <text evidence="15">The sequence shown here is derived from an EMBL/GenBank/DDBJ whole genome shotgun (WGS) entry which is preliminary data.</text>
</comment>
<keyword evidence="6" id="KW-0418">Kinase</keyword>
<dbReference type="InterPro" id="IPR004358">
    <property type="entry name" value="Sig_transdc_His_kin-like_C"/>
</dbReference>
<dbReference type="SMART" id="SM00388">
    <property type="entry name" value="HisKA"/>
    <property type="match status" value="1"/>
</dbReference>
<dbReference type="Pfam" id="PF01590">
    <property type="entry name" value="GAF"/>
    <property type="match status" value="1"/>
</dbReference>
<evidence type="ECO:0000256" key="7">
    <source>
        <dbReference type="ARBA" id="ARBA00022840"/>
    </source>
</evidence>
<proteinExistence type="predicted"/>
<keyword evidence="4" id="KW-0808">Transferase</keyword>
<dbReference type="Gene3D" id="3.30.565.10">
    <property type="entry name" value="Histidine kinase-like ATPase, C-terminal domain"/>
    <property type="match status" value="1"/>
</dbReference>
<dbReference type="InterPro" id="IPR013656">
    <property type="entry name" value="PAS_4"/>
</dbReference>
<evidence type="ECO:0000256" key="9">
    <source>
        <dbReference type="PROSITE-ProRule" id="PRU00169"/>
    </source>
</evidence>
<dbReference type="PROSITE" id="PS50109">
    <property type="entry name" value="HIS_KIN"/>
    <property type="match status" value="1"/>
</dbReference>
<feature type="domain" description="PAC" evidence="14">
    <location>
        <begin position="645"/>
        <end position="697"/>
    </location>
</feature>
<protein>
    <recommendedName>
        <fullName evidence="2">histidine kinase</fullName>
        <ecNumber evidence="2">2.7.13.3</ecNumber>
    </recommendedName>
</protein>
<evidence type="ECO:0000256" key="8">
    <source>
        <dbReference type="ARBA" id="ARBA00023012"/>
    </source>
</evidence>
<dbReference type="InterPro" id="IPR000700">
    <property type="entry name" value="PAS-assoc_C"/>
</dbReference>
<evidence type="ECO:0000256" key="6">
    <source>
        <dbReference type="ARBA" id="ARBA00022777"/>
    </source>
</evidence>
<keyword evidence="3 9" id="KW-0597">Phosphoprotein</keyword>
<dbReference type="CDD" id="cd00082">
    <property type="entry name" value="HisKA"/>
    <property type="match status" value="1"/>
</dbReference>
<dbReference type="SMART" id="SM00065">
    <property type="entry name" value="GAF"/>
    <property type="match status" value="1"/>
</dbReference>
<dbReference type="InterPro" id="IPR011006">
    <property type="entry name" value="CheY-like_superfamily"/>
</dbReference>
<keyword evidence="7" id="KW-0067">ATP-binding</keyword>
<dbReference type="InterPro" id="IPR000014">
    <property type="entry name" value="PAS"/>
</dbReference>
<feature type="domain" description="PAS" evidence="13">
    <location>
        <begin position="452"/>
        <end position="496"/>
    </location>
</feature>
<dbReference type="Pfam" id="PF00512">
    <property type="entry name" value="HisKA"/>
    <property type="match status" value="1"/>
</dbReference>
<evidence type="ECO:0000256" key="1">
    <source>
        <dbReference type="ARBA" id="ARBA00000085"/>
    </source>
</evidence>
<dbReference type="InterPro" id="IPR013655">
    <property type="entry name" value="PAS_fold_3"/>
</dbReference>
<feature type="domain" description="PAC" evidence="14">
    <location>
        <begin position="383"/>
        <end position="437"/>
    </location>
</feature>
<comment type="catalytic activity">
    <reaction evidence="1">
        <text>ATP + protein L-histidine = ADP + protein N-phospho-L-histidine.</text>
        <dbReference type="EC" id="2.7.13.3"/>
    </reaction>
</comment>
<dbReference type="InterPro" id="IPR029016">
    <property type="entry name" value="GAF-like_dom_sf"/>
</dbReference>
<dbReference type="Pfam" id="PF00072">
    <property type="entry name" value="Response_reg"/>
    <property type="match status" value="1"/>
</dbReference>
<dbReference type="InterPro" id="IPR001789">
    <property type="entry name" value="Sig_transdc_resp-reg_receiver"/>
</dbReference>
<dbReference type="Proteomes" id="UP001442494">
    <property type="component" value="Unassembled WGS sequence"/>
</dbReference>
<feature type="domain" description="PAS" evidence="13">
    <location>
        <begin position="309"/>
        <end position="358"/>
    </location>
</feature>
<evidence type="ECO:0000259" key="12">
    <source>
        <dbReference type="PROSITE" id="PS50110"/>
    </source>
</evidence>
<dbReference type="Pfam" id="PF13426">
    <property type="entry name" value="PAS_9"/>
    <property type="match status" value="2"/>
</dbReference>
<dbReference type="CDD" id="cd00130">
    <property type="entry name" value="PAS"/>
    <property type="match status" value="5"/>
</dbReference>
<dbReference type="InterPro" id="IPR035965">
    <property type="entry name" value="PAS-like_dom_sf"/>
</dbReference>
<feature type="modified residue" description="4-aspartylphosphate" evidence="9">
    <location>
        <position position="1126"/>
    </location>
</feature>